<dbReference type="GO" id="GO:0005230">
    <property type="term" value="F:extracellular ligand-gated monoatomic ion channel activity"/>
    <property type="evidence" value="ECO:0007669"/>
    <property type="project" value="InterPro"/>
</dbReference>
<dbReference type="InterPro" id="IPR006201">
    <property type="entry name" value="Neur_channel"/>
</dbReference>
<dbReference type="PANTHER" id="PTHR18945">
    <property type="entry name" value="NEUROTRANSMITTER GATED ION CHANNEL"/>
    <property type="match status" value="1"/>
</dbReference>
<gene>
    <name evidence="3" type="ORF">FSP39_025278</name>
</gene>
<name>A0AA89CAF1_PINIB</name>
<feature type="domain" description="Neurotransmitter-gated ion-channel ligand-binding" evidence="2">
    <location>
        <begin position="31"/>
        <end position="234"/>
    </location>
</feature>
<comment type="caution">
    <text evidence="3">The sequence shown here is derived from an EMBL/GenBank/DDBJ whole genome shotgun (WGS) entry which is preliminary data.</text>
</comment>
<dbReference type="GO" id="GO:0004888">
    <property type="term" value="F:transmembrane signaling receptor activity"/>
    <property type="evidence" value="ECO:0007669"/>
    <property type="project" value="InterPro"/>
</dbReference>
<evidence type="ECO:0000313" key="4">
    <source>
        <dbReference type="Proteomes" id="UP001186944"/>
    </source>
</evidence>
<reference evidence="3" key="1">
    <citation type="submission" date="2019-08" db="EMBL/GenBank/DDBJ databases">
        <title>The improved chromosome-level genome for the pearl oyster Pinctada fucata martensii using PacBio sequencing and Hi-C.</title>
        <authorList>
            <person name="Zheng Z."/>
        </authorList>
    </citation>
    <scope>NUCLEOTIDE SEQUENCE</scope>
    <source>
        <strain evidence="3">ZZ-2019</strain>
        <tissue evidence="3">Adductor muscle</tissue>
    </source>
</reference>
<keyword evidence="4" id="KW-1185">Reference proteome</keyword>
<dbReference type="SUPFAM" id="SSF63712">
    <property type="entry name" value="Nicotinic receptor ligand binding domain-like"/>
    <property type="match status" value="1"/>
</dbReference>
<feature type="chain" id="PRO_5041686517" description="Neurotransmitter-gated ion-channel ligand-binding domain-containing protein" evidence="1">
    <location>
        <begin position="25"/>
        <end position="240"/>
    </location>
</feature>
<dbReference type="InterPro" id="IPR036734">
    <property type="entry name" value="Neur_chan_lig-bd_sf"/>
</dbReference>
<dbReference type="Pfam" id="PF02931">
    <property type="entry name" value="Neur_chan_LBD"/>
    <property type="match status" value="1"/>
</dbReference>
<dbReference type="GO" id="GO:0016020">
    <property type="term" value="C:membrane"/>
    <property type="evidence" value="ECO:0007669"/>
    <property type="project" value="InterPro"/>
</dbReference>
<sequence length="240" mass="27015">MRKTMEGFLSYSICFCVLFSAVVAKCDYPEANLLKFLLDDYEKSVRPVPKDGNATVVSMGFSLNHIDDYDSDSMDLKSNAWLSLKWNDPRLTWNKDGGPFGNVKALHLPPSDIWVPDVVLLNGLQPFQPQFPDRLTALVKDTGDIYLITPSALETRCIPDKADGDKATCRFKFMSWTYDGGEVELDLGFGGLSFSEYKPTPGLTILGNSSNINSRFYDCCPEPYYDIEFSINIEHNDKDK</sequence>
<organism evidence="3 4">
    <name type="scientific">Pinctada imbricata</name>
    <name type="common">Atlantic pearl-oyster</name>
    <name type="synonym">Pinctada martensii</name>
    <dbReference type="NCBI Taxonomy" id="66713"/>
    <lineage>
        <taxon>Eukaryota</taxon>
        <taxon>Metazoa</taxon>
        <taxon>Spiralia</taxon>
        <taxon>Lophotrochozoa</taxon>
        <taxon>Mollusca</taxon>
        <taxon>Bivalvia</taxon>
        <taxon>Autobranchia</taxon>
        <taxon>Pteriomorphia</taxon>
        <taxon>Pterioida</taxon>
        <taxon>Pterioidea</taxon>
        <taxon>Pteriidae</taxon>
        <taxon>Pinctada</taxon>
    </lineage>
</organism>
<keyword evidence="1" id="KW-0732">Signal</keyword>
<evidence type="ECO:0000259" key="2">
    <source>
        <dbReference type="Pfam" id="PF02931"/>
    </source>
</evidence>
<dbReference type="AlphaFoldDB" id="A0AA89CAF1"/>
<dbReference type="Gene3D" id="2.70.170.10">
    <property type="entry name" value="Neurotransmitter-gated ion-channel ligand-binding domain"/>
    <property type="match status" value="1"/>
</dbReference>
<evidence type="ECO:0000313" key="3">
    <source>
        <dbReference type="EMBL" id="KAK3107925.1"/>
    </source>
</evidence>
<evidence type="ECO:0000256" key="1">
    <source>
        <dbReference type="SAM" id="SignalP"/>
    </source>
</evidence>
<dbReference type="FunFam" id="2.70.170.10:FF:000028">
    <property type="entry name" value="AcetylCholine Receptor"/>
    <property type="match status" value="1"/>
</dbReference>
<dbReference type="InterPro" id="IPR006202">
    <property type="entry name" value="Neur_chan_lig-bd"/>
</dbReference>
<protein>
    <recommendedName>
        <fullName evidence="2">Neurotransmitter-gated ion-channel ligand-binding domain-containing protein</fullName>
    </recommendedName>
</protein>
<dbReference type="Proteomes" id="UP001186944">
    <property type="component" value="Unassembled WGS sequence"/>
</dbReference>
<accession>A0AA89CAF1</accession>
<feature type="signal peptide" evidence="1">
    <location>
        <begin position="1"/>
        <end position="24"/>
    </location>
</feature>
<dbReference type="EMBL" id="VSWD01000002">
    <property type="protein sequence ID" value="KAK3107925.1"/>
    <property type="molecule type" value="Genomic_DNA"/>
</dbReference>
<proteinExistence type="predicted"/>